<dbReference type="SUPFAM" id="SSF53187">
    <property type="entry name" value="Zn-dependent exopeptidases"/>
    <property type="match status" value="1"/>
</dbReference>
<evidence type="ECO:0000313" key="5">
    <source>
        <dbReference type="Proteomes" id="UP000308181"/>
    </source>
</evidence>
<dbReference type="RefSeq" id="WP_136824806.1">
    <property type="nucleotide sequence ID" value="NZ_SWBP01000001.1"/>
</dbReference>
<feature type="chain" id="PRO_5020629285" description="Peptidase M14 domain-containing protein" evidence="2">
    <location>
        <begin position="20"/>
        <end position="579"/>
    </location>
</feature>
<dbReference type="GO" id="GO:0004181">
    <property type="term" value="F:metallocarboxypeptidase activity"/>
    <property type="evidence" value="ECO:0007669"/>
    <property type="project" value="InterPro"/>
</dbReference>
<comment type="caution">
    <text evidence="4">The sequence shown here is derived from an EMBL/GenBank/DDBJ whole genome shotgun (WGS) entry which is preliminary data.</text>
</comment>
<feature type="signal peptide" evidence="2">
    <location>
        <begin position="1"/>
        <end position="19"/>
    </location>
</feature>
<name>A0A4U1C853_9SPHI</name>
<feature type="domain" description="Peptidase M14" evidence="3">
    <location>
        <begin position="31"/>
        <end position="309"/>
    </location>
</feature>
<organism evidence="4 5">
    <name type="scientific">Pedobacter cryophilus</name>
    <dbReference type="NCBI Taxonomy" id="2571271"/>
    <lineage>
        <taxon>Bacteria</taxon>
        <taxon>Pseudomonadati</taxon>
        <taxon>Bacteroidota</taxon>
        <taxon>Sphingobacteriia</taxon>
        <taxon>Sphingobacteriales</taxon>
        <taxon>Sphingobacteriaceae</taxon>
        <taxon>Pedobacter</taxon>
    </lineage>
</organism>
<proteinExistence type="inferred from homology"/>
<dbReference type="GO" id="GO:0006508">
    <property type="term" value="P:proteolysis"/>
    <property type="evidence" value="ECO:0007669"/>
    <property type="project" value="InterPro"/>
</dbReference>
<dbReference type="Proteomes" id="UP000308181">
    <property type="component" value="Unassembled WGS sequence"/>
</dbReference>
<sequence length="579" mass="66632">MKKFYLFVFSFFFYLTSFAQLTPFEISKGQKTTTYSECISFYKQLDANHEEVKMLTYGLTDVGKPLNLVVLSKSKIFDPKILRQQNKAILLINNGIHPGEPEGIDASMILARDLVKSKSLPDNLIICIIPIYNIDGALNRGSFSRANQNGPEAYGFRGNAQNLDLNRDFIKTDSKNSYVFQQIFNQWNPDVFVDTHVSNGADYQYVMTLIETQKDKLNPILSQFMTQNLVPNLYEKMKKSGFEMTPYVDHIYETPDSGIVGFLETPRFATGYATLHNTIGFITETHMLKPFAQREAATASFLNIIIDEVSSKAKLIIATRKKANEQVAKQNLFPLTWVLNKDSAKMIDFKGFEGKHKPSEISNQSRLYYDEKEPFTKKIPQLNKFEPGIEVNKPLAYVLPQAWDKAIRLLKLNNVKLQQLKHDTTLNVEMYYLEDYKTSPRPYEGHYLHSNVKLKKVLTAVNFYAGDFVIFTNQTTNRYIVETLEPQATDSYFAWNFFDGILGQKEHFSAYVFEDLAADLLKKDPNLRKSLNEAILSDDKLKNGQAQLNWVYQHSPYFEKTYLRYPVARLITPTKLNLK</sequence>
<dbReference type="InterPro" id="IPR000834">
    <property type="entry name" value="Peptidase_M14"/>
</dbReference>
<dbReference type="AlphaFoldDB" id="A0A4U1C853"/>
<dbReference type="OrthoDB" id="9767214at2"/>
<dbReference type="Gene3D" id="3.40.630.10">
    <property type="entry name" value="Zn peptidases"/>
    <property type="match status" value="1"/>
</dbReference>
<evidence type="ECO:0000256" key="2">
    <source>
        <dbReference type="SAM" id="SignalP"/>
    </source>
</evidence>
<dbReference type="Pfam" id="PF00246">
    <property type="entry name" value="Peptidase_M14"/>
    <property type="match status" value="1"/>
</dbReference>
<gene>
    <name evidence="4" type="ORF">FA046_02655</name>
</gene>
<comment type="similarity">
    <text evidence="1">Belongs to the peptidase M14 family.</text>
</comment>
<accession>A0A4U1C853</accession>
<evidence type="ECO:0000313" key="4">
    <source>
        <dbReference type="EMBL" id="TKC00597.1"/>
    </source>
</evidence>
<evidence type="ECO:0000256" key="1">
    <source>
        <dbReference type="PROSITE-ProRule" id="PRU01379"/>
    </source>
</evidence>
<evidence type="ECO:0000259" key="3">
    <source>
        <dbReference type="PROSITE" id="PS52035"/>
    </source>
</evidence>
<reference evidence="4 5" key="1">
    <citation type="submission" date="2019-04" db="EMBL/GenBank/DDBJ databases">
        <title>Pedobacter sp. AR-3-17 sp. nov., isolated from Arctic soil.</title>
        <authorList>
            <person name="Dahal R.H."/>
            <person name="Kim D.-U."/>
        </authorList>
    </citation>
    <scope>NUCLEOTIDE SEQUENCE [LARGE SCALE GENOMIC DNA]</scope>
    <source>
        <strain evidence="4 5">AR-3-17</strain>
    </source>
</reference>
<protein>
    <recommendedName>
        <fullName evidence="3">Peptidase M14 domain-containing protein</fullName>
    </recommendedName>
</protein>
<keyword evidence="5" id="KW-1185">Reference proteome</keyword>
<feature type="active site" description="Proton donor/acceptor" evidence="1">
    <location>
        <position position="284"/>
    </location>
</feature>
<dbReference type="EMBL" id="SWBP01000001">
    <property type="protein sequence ID" value="TKC00597.1"/>
    <property type="molecule type" value="Genomic_DNA"/>
</dbReference>
<dbReference type="GO" id="GO:0008270">
    <property type="term" value="F:zinc ion binding"/>
    <property type="evidence" value="ECO:0007669"/>
    <property type="project" value="InterPro"/>
</dbReference>
<keyword evidence="2" id="KW-0732">Signal</keyword>
<dbReference type="PROSITE" id="PS52035">
    <property type="entry name" value="PEPTIDASE_M14"/>
    <property type="match status" value="1"/>
</dbReference>